<comment type="caution">
    <text evidence="1">The sequence shown here is derived from an EMBL/GenBank/DDBJ whole genome shotgun (WGS) entry which is preliminary data.</text>
</comment>
<sequence length="187" mass="19922">MTTLHQVGYHKPKAVLDWDVENFPNPEIVTGGSSTEALANQALSTLVADTREVEEKNLRYTALGDSNADVMSSEYTAASSSRTMFDDNEVTVADLLSYMIEAATSSRFAYLGDFLKAWMVANSSVDTATLAASLSASGITAGSSSSLSSEESVNLELPLKLPMASMSCSIFPSFGCRFSRLGLGFLS</sequence>
<evidence type="ECO:0000313" key="2">
    <source>
        <dbReference type="Proteomes" id="UP000435112"/>
    </source>
</evidence>
<accession>A0A6A3MUT5</accession>
<gene>
    <name evidence="1" type="ORF">PR002_g7567</name>
</gene>
<organism evidence="1 2">
    <name type="scientific">Phytophthora rubi</name>
    <dbReference type="NCBI Taxonomy" id="129364"/>
    <lineage>
        <taxon>Eukaryota</taxon>
        <taxon>Sar</taxon>
        <taxon>Stramenopiles</taxon>
        <taxon>Oomycota</taxon>
        <taxon>Peronosporomycetes</taxon>
        <taxon>Peronosporales</taxon>
        <taxon>Peronosporaceae</taxon>
        <taxon>Phytophthora</taxon>
    </lineage>
</organism>
<reference evidence="1 2" key="1">
    <citation type="submission" date="2018-09" db="EMBL/GenBank/DDBJ databases">
        <title>Genomic investigation of the strawberry pathogen Phytophthora fragariae indicates pathogenicity is determined by transcriptional variation in three key races.</title>
        <authorList>
            <person name="Adams T.M."/>
            <person name="Armitage A.D."/>
            <person name="Sobczyk M.K."/>
            <person name="Bates H.J."/>
            <person name="Dunwell J.M."/>
            <person name="Nellist C.F."/>
            <person name="Harrison R.J."/>
        </authorList>
    </citation>
    <scope>NUCLEOTIDE SEQUENCE [LARGE SCALE GENOMIC DNA]</scope>
    <source>
        <strain evidence="1 2">SCRP324</strain>
    </source>
</reference>
<dbReference type="Proteomes" id="UP000435112">
    <property type="component" value="Unassembled WGS sequence"/>
</dbReference>
<evidence type="ECO:0000313" key="1">
    <source>
        <dbReference type="EMBL" id="KAE9035454.1"/>
    </source>
</evidence>
<name>A0A6A3MUT5_9STRA</name>
<protein>
    <submittedName>
        <fullName evidence="1">Uncharacterized protein</fullName>
    </submittedName>
</protein>
<dbReference type="EMBL" id="QXFU01000365">
    <property type="protein sequence ID" value="KAE9035454.1"/>
    <property type="molecule type" value="Genomic_DNA"/>
</dbReference>
<proteinExistence type="predicted"/>
<dbReference type="AlphaFoldDB" id="A0A6A3MUT5"/>
<dbReference type="OrthoDB" id="10375564at2759"/>